<keyword evidence="4" id="KW-0413">Isomerase</keyword>
<dbReference type="Gene3D" id="3.30.390.10">
    <property type="entry name" value="Enolase-like, N-terminal domain"/>
    <property type="match status" value="1"/>
</dbReference>
<dbReference type="PANTHER" id="PTHR48080:SF3">
    <property type="entry name" value="ENOLASE SUPERFAMILY MEMBER DDB_G0284701"/>
    <property type="match status" value="1"/>
</dbReference>
<dbReference type="InterPro" id="IPR029065">
    <property type="entry name" value="Enolase_C-like"/>
</dbReference>
<dbReference type="eggNOG" id="COG4948">
    <property type="taxonomic scope" value="Bacteria"/>
</dbReference>
<evidence type="ECO:0000259" key="3">
    <source>
        <dbReference type="Pfam" id="PF13378"/>
    </source>
</evidence>
<sequence length="332" mass="37689">MNLSWQIVRLNLKETFSISYGNYTFREALIITLSHQGYKGYGECTSIDYYQINLNDFTSNLKLVQTQIETRKIIHPSEFYQFLLTLNLHSFLRSALDCAYWDLFGKLENKSFAELNSIEINQLPESSITISVDKVENQIQKIQSSAWNKFKVKCNGFHQKEIESLLELDYQIALDSNGSFTKEDCIWLENQEIVSKFLYLEQPMQKSSSNYQSLNANRFANWMADEDCQDETNLEQLKPHYKSINIKLVKCGGLTPAIQMIAKAKSLDYKIMIGCMTESTIGISAGAVLAPLCDYADLDGANLIENDIANGTKIINGKIKLSEKAGLGIFII</sequence>
<reference evidence="4 5" key="1">
    <citation type="submission" date="2014-09" db="EMBL/GenBank/DDBJ databases">
        <title>Whole Genome Shotgun of Flavobacterium aquatile LMG 4008.</title>
        <authorList>
            <person name="Gale A.N."/>
            <person name="Pipes S.E."/>
            <person name="Newman J.D."/>
        </authorList>
    </citation>
    <scope>NUCLEOTIDE SEQUENCE [LARGE SCALE GENOMIC DNA]</scope>
    <source>
        <strain evidence="4 5">LMG 4008</strain>
    </source>
</reference>
<evidence type="ECO:0000256" key="2">
    <source>
        <dbReference type="ARBA" id="ARBA00022723"/>
    </source>
</evidence>
<dbReference type="InterPro" id="IPR029017">
    <property type="entry name" value="Enolase-like_N"/>
</dbReference>
<comment type="similarity">
    <text evidence="1">Belongs to the mandelate racemase/muconate lactonizing enzyme family.</text>
</comment>
<dbReference type="PANTHER" id="PTHR48080">
    <property type="entry name" value="D-GALACTONATE DEHYDRATASE-RELATED"/>
    <property type="match status" value="1"/>
</dbReference>
<dbReference type="EMBL" id="JRHH01000006">
    <property type="protein sequence ID" value="KGD66800.1"/>
    <property type="molecule type" value="Genomic_DNA"/>
</dbReference>
<dbReference type="Gene3D" id="3.20.20.120">
    <property type="entry name" value="Enolase-like C-terminal domain"/>
    <property type="match status" value="1"/>
</dbReference>
<proteinExistence type="inferred from homology"/>
<feature type="domain" description="Enolase C-terminal" evidence="3">
    <location>
        <begin position="138"/>
        <end position="329"/>
    </location>
</feature>
<dbReference type="Pfam" id="PF13378">
    <property type="entry name" value="MR_MLE_C"/>
    <property type="match status" value="1"/>
</dbReference>
<gene>
    <name evidence="4" type="ORF">LG45_15305</name>
</gene>
<dbReference type="STRING" id="1453498.LG45_15305"/>
<name>A0A095UW56_9FLAO</name>
<evidence type="ECO:0000313" key="4">
    <source>
        <dbReference type="EMBL" id="KGD66800.1"/>
    </source>
</evidence>
<dbReference type="Proteomes" id="UP000029554">
    <property type="component" value="Unassembled WGS sequence"/>
</dbReference>
<organism evidence="4 5">
    <name type="scientific">Flavobacterium aquatile LMG 4008 = ATCC 11947</name>
    <dbReference type="NCBI Taxonomy" id="1453498"/>
    <lineage>
        <taxon>Bacteria</taxon>
        <taxon>Pseudomonadati</taxon>
        <taxon>Bacteroidota</taxon>
        <taxon>Flavobacteriia</taxon>
        <taxon>Flavobacteriales</taxon>
        <taxon>Flavobacteriaceae</taxon>
        <taxon>Flavobacterium</taxon>
    </lineage>
</organism>
<protein>
    <submittedName>
        <fullName evidence="4">Chloromuconate cycloisomerase</fullName>
    </submittedName>
</protein>
<keyword evidence="5" id="KW-1185">Reference proteome</keyword>
<dbReference type="InterPro" id="IPR034593">
    <property type="entry name" value="DgoD-like"/>
</dbReference>
<dbReference type="GO" id="GO:0046872">
    <property type="term" value="F:metal ion binding"/>
    <property type="evidence" value="ECO:0007669"/>
    <property type="project" value="UniProtKB-KW"/>
</dbReference>
<dbReference type="AlphaFoldDB" id="A0A095UW56"/>
<dbReference type="GO" id="GO:0016854">
    <property type="term" value="F:racemase and epimerase activity"/>
    <property type="evidence" value="ECO:0007669"/>
    <property type="project" value="UniProtKB-ARBA"/>
</dbReference>
<dbReference type="InterPro" id="IPR036849">
    <property type="entry name" value="Enolase-like_C_sf"/>
</dbReference>
<dbReference type="SUPFAM" id="SSF54826">
    <property type="entry name" value="Enolase N-terminal domain-like"/>
    <property type="match status" value="1"/>
</dbReference>
<evidence type="ECO:0000256" key="1">
    <source>
        <dbReference type="ARBA" id="ARBA00008031"/>
    </source>
</evidence>
<accession>A0A095UW56</accession>
<keyword evidence="2" id="KW-0479">Metal-binding</keyword>
<dbReference type="RefSeq" id="WP_035128625.1">
    <property type="nucleotide sequence ID" value="NZ_JRHH01000006.1"/>
</dbReference>
<dbReference type="OrthoDB" id="9775391at2"/>
<evidence type="ECO:0000313" key="5">
    <source>
        <dbReference type="Proteomes" id="UP000029554"/>
    </source>
</evidence>
<comment type="caution">
    <text evidence="4">The sequence shown here is derived from an EMBL/GenBank/DDBJ whole genome shotgun (WGS) entry which is preliminary data.</text>
</comment>
<dbReference type="SUPFAM" id="SSF51604">
    <property type="entry name" value="Enolase C-terminal domain-like"/>
    <property type="match status" value="1"/>
</dbReference>